<dbReference type="InterPro" id="IPR005561">
    <property type="entry name" value="ANTAR"/>
</dbReference>
<dbReference type="Gene3D" id="3.30.450.20">
    <property type="entry name" value="PAS domain"/>
    <property type="match status" value="1"/>
</dbReference>
<dbReference type="Pfam" id="PF03861">
    <property type="entry name" value="ANTAR"/>
    <property type="match status" value="1"/>
</dbReference>
<protein>
    <submittedName>
        <fullName evidence="2">PAS sensor protein</fullName>
    </submittedName>
</protein>
<dbReference type="Proteomes" id="UP000239187">
    <property type="component" value="Chromosome"/>
</dbReference>
<evidence type="ECO:0000259" key="1">
    <source>
        <dbReference type="PROSITE" id="PS50921"/>
    </source>
</evidence>
<feature type="domain" description="ANTAR" evidence="1">
    <location>
        <begin position="147"/>
        <end position="208"/>
    </location>
</feature>
<dbReference type="InterPro" id="IPR011006">
    <property type="entry name" value="CheY-like_superfamily"/>
</dbReference>
<dbReference type="AlphaFoldDB" id="A0A2L0UGD4"/>
<evidence type="ECO:0000313" key="3">
    <source>
        <dbReference type="Proteomes" id="UP000239187"/>
    </source>
</evidence>
<dbReference type="InterPro" id="IPR035965">
    <property type="entry name" value="PAS-like_dom_sf"/>
</dbReference>
<accession>A0A2L0UGD4</accession>
<gene>
    <name evidence="2" type="ORF">CVO76_12215</name>
</gene>
<dbReference type="SUPFAM" id="SSF52172">
    <property type="entry name" value="CheY-like"/>
    <property type="match status" value="1"/>
</dbReference>
<name>A0A2L0UGD4_9MICC</name>
<evidence type="ECO:0000313" key="2">
    <source>
        <dbReference type="EMBL" id="AUZ88313.1"/>
    </source>
</evidence>
<reference evidence="2 3" key="1">
    <citation type="submission" date="2017-11" db="EMBL/GenBank/DDBJ databases">
        <title>Draft genome of Arthrobacter agilis strain UMCV2, a plant growth-promoting rhizobacterium and biocontrol capacity of phytopathogenic fungi.</title>
        <authorList>
            <person name="Martinez-Camara R."/>
            <person name="Santoyo G."/>
            <person name="Moreno-Hagelsieb G."/>
            <person name="Valencia-Cantero E."/>
        </authorList>
    </citation>
    <scope>NUCLEOTIDE SEQUENCE [LARGE SCALE GENOMIC DNA]</scope>
    <source>
        <strain evidence="2 3">UMCV2</strain>
    </source>
</reference>
<dbReference type="Gene3D" id="1.10.10.10">
    <property type="entry name" value="Winged helix-like DNA-binding domain superfamily/Winged helix DNA-binding domain"/>
    <property type="match status" value="1"/>
</dbReference>
<dbReference type="SUPFAM" id="SSF55785">
    <property type="entry name" value="PYP-like sensor domain (PAS domain)"/>
    <property type="match status" value="1"/>
</dbReference>
<proteinExistence type="predicted"/>
<dbReference type="EMBL" id="CP024915">
    <property type="protein sequence ID" value="AUZ88313.1"/>
    <property type="molecule type" value="Genomic_DNA"/>
</dbReference>
<organism evidence="2 3">
    <name type="scientific">Arthrobacter agilis</name>
    <dbReference type="NCBI Taxonomy" id="37921"/>
    <lineage>
        <taxon>Bacteria</taxon>
        <taxon>Bacillati</taxon>
        <taxon>Actinomycetota</taxon>
        <taxon>Actinomycetes</taxon>
        <taxon>Micrococcales</taxon>
        <taxon>Micrococcaceae</taxon>
        <taxon>Arthrobacter</taxon>
    </lineage>
</organism>
<dbReference type="SMART" id="SM01012">
    <property type="entry name" value="ANTAR"/>
    <property type="match status" value="1"/>
</dbReference>
<dbReference type="GO" id="GO:0003723">
    <property type="term" value="F:RNA binding"/>
    <property type="evidence" value="ECO:0007669"/>
    <property type="project" value="InterPro"/>
</dbReference>
<sequence>MQLALRRPVESHLLVQSSDKASQTDPGFAVPSHLFKNCPTGTFQYYFATDTFHWSDEMFTMHGYQPGEIEPTFELGQSHVHPAMRESSAAFWAEVTEHTSPLSMYLTLQDRNGKDYQTLVVGGPLFDGDEHIGVWGLLIDLTRSIHTDSHRLANEAVAAATLKRSTIDQAKGVLAGMTGISTNEAFNVISQHSQDTNRKVNLIAQDIVDSHGRQIPRQIDGKEQARQFLRSL</sequence>
<dbReference type="InterPro" id="IPR013655">
    <property type="entry name" value="PAS_fold_3"/>
</dbReference>
<dbReference type="InterPro" id="IPR036388">
    <property type="entry name" value="WH-like_DNA-bd_sf"/>
</dbReference>
<dbReference type="PROSITE" id="PS50921">
    <property type="entry name" value="ANTAR"/>
    <property type="match status" value="1"/>
</dbReference>
<dbReference type="Pfam" id="PF08447">
    <property type="entry name" value="PAS_3"/>
    <property type="match status" value="1"/>
</dbReference>